<dbReference type="EC" id="2.7.7.65" evidence="3"/>
<dbReference type="SMART" id="SM00267">
    <property type="entry name" value="GGDEF"/>
    <property type="match status" value="1"/>
</dbReference>
<dbReference type="InterPro" id="IPR029787">
    <property type="entry name" value="Nucleotide_cyclase"/>
</dbReference>
<dbReference type="NCBIfam" id="TIGR00254">
    <property type="entry name" value="GGDEF"/>
    <property type="match status" value="1"/>
</dbReference>
<sequence>MDKKLDYAPCGYIVFTREGRIEETNETMCDILSSTKTEINGEHLNNILTKASKIYFQTYFTPLLMMHTKVNEMYLTFVTSEGEETPALINAQVRDDMVECAVLQMKIREEYEQQMLFDKRNAERILEETDKAYRQLQGLLQEFEQKRWELTMLNGELEQLSITDSLTGLYNRRYMENRIDDLLEKAREDTVPFGVIMIDIDLFKVVNDRFGHQAGDEVLKELAQVLEGGVRSDDIVGRLGGEEFLILLGSAGEKEAVETGKRLCQLAADKVWESTAVTVSVGVSVYAEGDTQRELLERADQALYKSKADGRNRSTYHGHIC</sequence>
<dbReference type="Gene3D" id="3.30.70.270">
    <property type="match status" value="1"/>
</dbReference>
<dbReference type="InterPro" id="IPR050469">
    <property type="entry name" value="Diguanylate_Cyclase"/>
</dbReference>
<name>A0A5C7F7R8_9BACI</name>
<feature type="domain" description="GGDEF" evidence="2">
    <location>
        <begin position="191"/>
        <end position="319"/>
    </location>
</feature>
<dbReference type="SUPFAM" id="SSF55785">
    <property type="entry name" value="PYP-like sensor domain (PAS domain)"/>
    <property type="match status" value="1"/>
</dbReference>
<dbReference type="FunFam" id="3.30.70.270:FF:000001">
    <property type="entry name" value="Diguanylate cyclase domain protein"/>
    <property type="match status" value="1"/>
</dbReference>
<dbReference type="AlphaFoldDB" id="A0A5C7F7R8"/>
<dbReference type="EMBL" id="CP144914">
    <property type="protein sequence ID" value="WWD80891.1"/>
    <property type="molecule type" value="Genomic_DNA"/>
</dbReference>
<evidence type="ECO:0000313" key="4">
    <source>
        <dbReference type="Proteomes" id="UP000321816"/>
    </source>
</evidence>
<dbReference type="GO" id="GO:0005886">
    <property type="term" value="C:plasma membrane"/>
    <property type="evidence" value="ECO:0007669"/>
    <property type="project" value="TreeGrafter"/>
</dbReference>
<dbReference type="RefSeq" id="WP_147803192.1">
    <property type="nucleotide sequence ID" value="NZ_CP144914.1"/>
</dbReference>
<evidence type="ECO:0000313" key="3">
    <source>
        <dbReference type="EMBL" id="WWD80891.1"/>
    </source>
</evidence>
<keyword evidence="1" id="KW-0175">Coiled coil</keyword>
<protein>
    <submittedName>
        <fullName evidence="3">Sensor domain-containing diguanylate cyclase</fullName>
        <ecNumber evidence="3">2.7.7.65</ecNumber>
    </submittedName>
</protein>
<dbReference type="Gene3D" id="3.30.450.20">
    <property type="entry name" value="PAS domain"/>
    <property type="match status" value="1"/>
</dbReference>
<dbReference type="InterPro" id="IPR000160">
    <property type="entry name" value="GGDEF_dom"/>
</dbReference>
<evidence type="ECO:0000256" key="1">
    <source>
        <dbReference type="SAM" id="Coils"/>
    </source>
</evidence>
<dbReference type="InterPro" id="IPR035965">
    <property type="entry name" value="PAS-like_dom_sf"/>
</dbReference>
<keyword evidence="3" id="KW-0808">Transferase</keyword>
<evidence type="ECO:0000259" key="2">
    <source>
        <dbReference type="PROSITE" id="PS50887"/>
    </source>
</evidence>
<dbReference type="GO" id="GO:0052621">
    <property type="term" value="F:diguanylate cyclase activity"/>
    <property type="evidence" value="ECO:0007669"/>
    <property type="project" value="UniProtKB-EC"/>
</dbReference>
<dbReference type="KEGG" id="ahal:FTX54_004840"/>
<proteinExistence type="predicted"/>
<gene>
    <name evidence="3" type="ORF">FTX54_004840</name>
</gene>
<dbReference type="Proteomes" id="UP000321816">
    <property type="component" value="Chromosome"/>
</dbReference>
<dbReference type="SUPFAM" id="SSF55073">
    <property type="entry name" value="Nucleotide cyclase"/>
    <property type="match status" value="1"/>
</dbReference>
<dbReference type="OrthoDB" id="9759607at2"/>
<dbReference type="CDD" id="cd00130">
    <property type="entry name" value="PAS"/>
    <property type="match status" value="1"/>
</dbReference>
<dbReference type="PANTHER" id="PTHR45138:SF9">
    <property type="entry name" value="DIGUANYLATE CYCLASE DGCM-RELATED"/>
    <property type="match status" value="1"/>
</dbReference>
<dbReference type="GO" id="GO:1902201">
    <property type="term" value="P:negative regulation of bacterial-type flagellum-dependent cell motility"/>
    <property type="evidence" value="ECO:0007669"/>
    <property type="project" value="TreeGrafter"/>
</dbReference>
<dbReference type="InterPro" id="IPR043128">
    <property type="entry name" value="Rev_trsase/Diguanyl_cyclase"/>
</dbReference>
<organism evidence="3 4">
    <name type="scientific">Alkalicoccus halolimnae</name>
    <dbReference type="NCBI Taxonomy" id="1667239"/>
    <lineage>
        <taxon>Bacteria</taxon>
        <taxon>Bacillati</taxon>
        <taxon>Bacillota</taxon>
        <taxon>Bacilli</taxon>
        <taxon>Bacillales</taxon>
        <taxon>Bacillaceae</taxon>
        <taxon>Alkalicoccus</taxon>
    </lineage>
</organism>
<dbReference type="NCBIfam" id="TIGR00229">
    <property type="entry name" value="sensory_box"/>
    <property type="match status" value="1"/>
</dbReference>
<feature type="coiled-coil region" evidence="1">
    <location>
        <begin position="108"/>
        <end position="146"/>
    </location>
</feature>
<dbReference type="CDD" id="cd01949">
    <property type="entry name" value="GGDEF"/>
    <property type="match status" value="1"/>
</dbReference>
<reference evidence="3 4" key="1">
    <citation type="submission" date="2024-01" db="EMBL/GenBank/DDBJ databases">
        <title>Complete Genome Sequence of Alkalicoccus halolimnae BZ-SZ-XJ29T, a Moderately Halophilic Bacterium Isolated from a Salt Lake.</title>
        <authorList>
            <person name="Zhao B."/>
        </authorList>
    </citation>
    <scope>NUCLEOTIDE SEQUENCE [LARGE SCALE GENOMIC DNA]</scope>
    <source>
        <strain evidence="3 4">BZ-SZ-XJ29</strain>
    </source>
</reference>
<dbReference type="PANTHER" id="PTHR45138">
    <property type="entry name" value="REGULATORY COMPONENTS OF SENSORY TRANSDUCTION SYSTEM"/>
    <property type="match status" value="1"/>
</dbReference>
<dbReference type="InterPro" id="IPR000014">
    <property type="entry name" value="PAS"/>
</dbReference>
<accession>A0A5C7F7R8</accession>
<keyword evidence="3" id="KW-0548">Nucleotidyltransferase</keyword>
<dbReference type="GO" id="GO:0043709">
    <property type="term" value="P:cell adhesion involved in single-species biofilm formation"/>
    <property type="evidence" value="ECO:0007669"/>
    <property type="project" value="TreeGrafter"/>
</dbReference>
<dbReference type="PROSITE" id="PS50887">
    <property type="entry name" value="GGDEF"/>
    <property type="match status" value="1"/>
</dbReference>
<keyword evidence="4" id="KW-1185">Reference proteome</keyword>
<dbReference type="Pfam" id="PF00990">
    <property type="entry name" value="GGDEF"/>
    <property type="match status" value="1"/>
</dbReference>